<dbReference type="Pfam" id="PF00326">
    <property type="entry name" value="Peptidase_S9"/>
    <property type="match status" value="1"/>
</dbReference>
<reference evidence="8 9" key="1">
    <citation type="submission" date="2019-03" db="EMBL/GenBank/DDBJ databases">
        <title>Draft genome sequences of novel Actinobacteria.</title>
        <authorList>
            <person name="Sahin N."/>
            <person name="Ay H."/>
            <person name="Saygin H."/>
        </authorList>
    </citation>
    <scope>NUCLEOTIDE SEQUENCE [LARGE SCALE GENOMIC DNA]</scope>
    <source>
        <strain evidence="8 9">JCM 13523</strain>
    </source>
</reference>
<dbReference type="EC" id="3.4.21.26" evidence="2"/>
<evidence type="ECO:0000256" key="5">
    <source>
        <dbReference type="ARBA" id="ARBA00022825"/>
    </source>
</evidence>
<keyword evidence="3" id="KW-0645">Protease</keyword>
<dbReference type="InterPro" id="IPR029058">
    <property type="entry name" value="AB_hydrolase_fold"/>
</dbReference>
<dbReference type="EMBL" id="SMKX01000004">
    <property type="protein sequence ID" value="TDD62894.1"/>
    <property type="molecule type" value="Genomic_DNA"/>
</dbReference>
<dbReference type="GO" id="GO:0070012">
    <property type="term" value="F:oligopeptidase activity"/>
    <property type="evidence" value="ECO:0007669"/>
    <property type="project" value="TreeGrafter"/>
</dbReference>
<dbReference type="InterPro" id="IPR023302">
    <property type="entry name" value="Pept_S9A_N"/>
</dbReference>
<dbReference type="Gene3D" id="2.130.10.120">
    <property type="entry name" value="Prolyl oligopeptidase, N-terminal domain"/>
    <property type="match status" value="1"/>
</dbReference>
<dbReference type="SUPFAM" id="SSF53474">
    <property type="entry name" value="alpha/beta-Hydrolases"/>
    <property type="match status" value="1"/>
</dbReference>
<dbReference type="PANTHER" id="PTHR42881:SF2">
    <property type="entry name" value="PROLYL ENDOPEPTIDASE"/>
    <property type="match status" value="1"/>
</dbReference>
<gene>
    <name evidence="8" type="ORF">E1263_02470</name>
</gene>
<keyword evidence="4" id="KW-0378">Hydrolase</keyword>
<feature type="domain" description="Peptidase S9A N-terminal" evidence="7">
    <location>
        <begin position="7"/>
        <end position="381"/>
    </location>
</feature>
<dbReference type="SUPFAM" id="SSF50993">
    <property type="entry name" value="Peptidase/esterase 'gauge' domain"/>
    <property type="match status" value="1"/>
</dbReference>
<dbReference type="Proteomes" id="UP000295124">
    <property type="component" value="Unassembled WGS sequence"/>
</dbReference>
<protein>
    <recommendedName>
        <fullName evidence="2">prolyl oligopeptidase</fullName>
        <ecNumber evidence="2">3.4.21.26</ecNumber>
    </recommendedName>
</protein>
<dbReference type="RefSeq" id="WP_132164859.1">
    <property type="nucleotide sequence ID" value="NZ_SMKX01000004.1"/>
</dbReference>
<evidence type="ECO:0000313" key="9">
    <source>
        <dbReference type="Proteomes" id="UP000295124"/>
    </source>
</evidence>
<dbReference type="PRINTS" id="PR00862">
    <property type="entry name" value="PROLIGOPTASE"/>
</dbReference>
<dbReference type="InterPro" id="IPR001375">
    <property type="entry name" value="Peptidase_S9_cat"/>
</dbReference>
<comment type="catalytic activity">
    <reaction evidence="1">
        <text>Hydrolysis of Pro-|-Xaa &gt;&gt; Ala-|-Xaa in oligopeptides.</text>
        <dbReference type="EC" id="3.4.21.26"/>
    </reaction>
</comment>
<evidence type="ECO:0000256" key="3">
    <source>
        <dbReference type="ARBA" id="ARBA00022670"/>
    </source>
</evidence>
<comment type="caution">
    <text evidence="8">The sequence shown here is derived from an EMBL/GenBank/DDBJ whole genome shotgun (WGS) entry which is preliminary data.</text>
</comment>
<feature type="domain" description="Peptidase S9 prolyl oligopeptidase catalytic" evidence="6">
    <location>
        <begin position="442"/>
        <end position="645"/>
    </location>
</feature>
<dbReference type="PANTHER" id="PTHR42881">
    <property type="entry name" value="PROLYL ENDOPEPTIDASE"/>
    <property type="match status" value="1"/>
</dbReference>
<dbReference type="InterPro" id="IPR002470">
    <property type="entry name" value="Peptidase_S9A"/>
</dbReference>
<proteinExistence type="predicted"/>
<evidence type="ECO:0000256" key="1">
    <source>
        <dbReference type="ARBA" id="ARBA00001070"/>
    </source>
</evidence>
<sequence>MCTVPDSRRGEVVEVLHGQSIADPYRWLEDAPGDWIAQQNAAAEEYLSALPQRQYFENRLREILARARIGVPVFRAGRYVFEYNNGTRPQTALCTAVSLDVEPQVLLQFEDGTTAIDSFSVSPDGRYVACATRSEGNPRLTFRVIDLEIGQQLADLVEDAKYCRATWLPDSRSFVYVHASADSSEIGGHLSVHQLGDPQSLDRMILELPPGSVSDTKVAAEHLVVQLNEGTEQRTRLWLFPLPQLTNPIKLIDEPVAATRFVRTAGDRLVLWTDLDAPRGRVVTCTVDDPAFVDLVPESDDALTAVQAAGNGLLIVTLHDAHPRFQLVDLEGAASTVDLQGGAVVAVTAQEGQDDILIGLSSTSAPTELAHVNATTAQATWLRRGSTPPHRVLRGLEPSRGVPYFLISRADLSHTAPRPTMLYGYGGFRSPQLADHRPDREAWLESGGVLVIANLRGGGEFGADWHDAGRLSRKQNTYDDFIAVAEHLQATGITTREQLAIHGHSGGGMLVGAVLTQRPELFAAALPTAGVMDMLRFHLFTIGRAWAPEIGLPEDPEQFADLLAWSPLHNVRPGTRYPAVLVLTSDHDEVVVPLHSYKFAAALQHAQTGAEPILLRIETRTGHGPGRPTSAIAAEATALLSFTAARTGLHPES</sequence>
<dbReference type="AlphaFoldDB" id="A0A4R4ZX67"/>
<evidence type="ECO:0000256" key="2">
    <source>
        <dbReference type="ARBA" id="ARBA00011897"/>
    </source>
</evidence>
<dbReference type="GO" id="GO:0005829">
    <property type="term" value="C:cytosol"/>
    <property type="evidence" value="ECO:0007669"/>
    <property type="project" value="TreeGrafter"/>
</dbReference>
<organism evidence="8 9">
    <name type="scientific">Kribbella antibiotica</name>
    <dbReference type="NCBI Taxonomy" id="190195"/>
    <lineage>
        <taxon>Bacteria</taxon>
        <taxon>Bacillati</taxon>
        <taxon>Actinomycetota</taxon>
        <taxon>Actinomycetes</taxon>
        <taxon>Propionibacteriales</taxon>
        <taxon>Kribbellaceae</taxon>
        <taxon>Kribbella</taxon>
    </lineage>
</organism>
<keyword evidence="9" id="KW-1185">Reference proteome</keyword>
<dbReference type="InterPro" id="IPR051167">
    <property type="entry name" value="Prolyl_oligopep/macrocyclase"/>
</dbReference>
<dbReference type="GO" id="GO:0006508">
    <property type="term" value="P:proteolysis"/>
    <property type="evidence" value="ECO:0007669"/>
    <property type="project" value="UniProtKB-KW"/>
</dbReference>
<dbReference type="OrthoDB" id="9801421at2"/>
<dbReference type="Gene3D" id="3.40.50.1820">
    <property type="entry name" value="alpha/beta hydrolase"/>
    <property type="match status" value="1"/>
</dbReference>
<dbReference type="Pfam" id="PF02897">
    <property type="entry name" value="Peptidase_S9_N"/>
    <property type="match status" value="1"/>
</dbReference>
<evidence type="ECO:0000313" key="8">
    <source>
        <dbReference type="EMBL" id="TDD62894.1"/>
    </source>
</evidence>
<accession>A0A4R4ZX67</accession>
<keyword evidence="5" id="KW-0720">Serine protease</keyword>
<evidence type="ECO:0000259" key="6">
    <source>
        <dbReference type="Pfam" id="PF00326"/>
    </source>
</evidence>
<evidence type="ECO:0000259" key="7">
    <source>
        <dbReference type="Pfam" id="PF02897"/>
    </source>
</evidence>
<evidence type="ECO:0000256" key="4">
    <source>
        <dbReference type="ARBA" id="ARBA00022801"/>
    </source>
</evidence>
<dbReference type="GO" id="GO:0004252">
    <property type="term" value="F:serine-type endopeptidase activity"/>
    <property type="evidence" value="ECO:0007669"/>
    <property type="project" value="UniProtKB-EC"/>
</dbReference>
<name>A0A4R4ZX67_9ACTN</name>